<evidence type="ECO:0000313" key="2">
    <source>
        <dbReference type="EMBL" id="KIK56262.1"/>
    </source>
</evidence>
<dbReference type="Proteomes" id="UP000053593">
    <property type="component" value="Unassembled WGS sequence"/>
</dbReference>
<feature type="transmembrane region" description="Helical" evidence="1">
    <location>
        <begin position="192"/>
        <end position="213"/>
    </location>
</feature>
<feature type="transmembrane region" description="Helical" evidence="1">
    <location>
        <begin position="110"/>
        <end position="132"/>
    </location>
</feature>
<keyword evidence="1" id="KW-0812">Transmembrane</keyword>
<gene>
    <name evidence="2" type="ORF">GYMLUDRAFT_87349</name>
</gene>
<feature type="transmembrane region" description="Helical" evidence="1">
    <location>
        <begin position="144"/>
        <end position="165"/>
    </location>
</feature>
<feature type="transmembrane region" description="Helical" evidence="1">
    <location>
        <begin position="21"/>
        <end position="46"/>
    </location>
</feature>
<evidence type="ECO:0000256" key="1">
    <source>
        <dbReference type="SAM" id="Phobius"/>
    </source>
</evidence>
<sequence>MSNTFAKSAIFSVQIAVLGPIISFSLAIALFGFYVLVFGLSCYLLYKNHNIGRRKLHLTWTISLFFISSLGGLINASSGLDDLVQIYTTLLTQDPTPLLKFVQKSERETVMVGLAYTCMILANVIADSVLIHRMFLVWGSNVKIIVLPILASLVLNTEGLAATIMRTKGFSNTAIDANFALELKGENYHLGFYYANAALNLLFTLMIAGRIWWMGVRTSRSFSQDRSINKKYKQIIAVLIECGIIYPIALIAHAAIEGSQDTIAIPVNLTATVIEIAGIAPTLIILHTCLGRSISQRVIDSQKTTFAASSTQYSSQQRSGAMANKNISNLVNFRGASEDDTALQSARNIEVAIEMKKVTAEV</sequence>
<feature type="transmembrane region" description="Helical" evidence="1">
    <location>
        <begin position="234"/>
        <end position="256"/>
    </location>
</feature>
<protein>
    <submittedName>
        <fullName evidence="2">Uncharacterized protein</fullName>
    </submittedName>
</protein>
<feature type="transmembrane region" description="Helical" evidence="1">
    <location>
        <begin position="58"/>
        <end position="77"/>
    </location>
</feature>
<dbReference type="AlphaFoldDB" id="A0A0D0CDW7"/>
<name>A0A0D0CDW7_9AGAR</name>
<dbReference type="OrthoDB" id="3039972at2759"/>
<dbReference type="HOGENOM" id="CLU_044614_2_0_1"/>
<proteinExistence type="predicted"/>
<organism evidence="2 3">
    <name type="scientific">Collybiopsis luxurians FD-317 M1</name>
    <dbReference type="NCBI Taxonomy" id="944289"/>
    <lineage>
        <taxon>Eukaryota</taxon>
        <taxon>Fungi</taxon>
        <taxon>Dikarya</taxon>
        <taxon>Basidiomycota</taxon>
        <taxon>Agaricomycotina</taxon>
        <taxon>Agaricomycetes</taxon>
        <taxon>Agaricomycetidae</taxon>
        <taxon>Agaricales</taxon>
        <taxon>Marasmiineae</taxon>
        <taxon>Omphalotaceae</taxon>
        <taxon>Collybiopsis</taxon>
        <taxon>Collybiopsis luxurians</taxon>
    </lineage>
</organism>
<dbReference type="EMBL" id="KN834799">
    <property type="protein sequence ID" value="KIK56262.1"/>
    <property type="molecule type" value="Genomic_DNA"/>
</dbReference>
<accession>A0A0D0CDW7</accession>
<feature type="transmembrane region" description="Helical" evidence="1">
    <location>
        <begin position="262"/>
        <end position="286"/>
    </location>
</feature>
<keyword evidence="3" id="KW-1185">Reference proteome</keyword>
<reference evidence="2 3" key="1">
    <citation type="submission" date="2014-04" db="EMBL/GenBank/DDBJ databases">
        <title>Evolutionary Origins and Diversification of the Mycorrhizal Mutualists.</title>
        <authorList>
            <consortium name="DOE Joint Genome Institute"/>
            <consortium name="Mycorrhizal Genomics Consortium"/>
            <person name="Kohler A."/>
            <person name="Kuo A."/>
            <person name="Nagy L.G."/>
            <person name="Floudas D."/>
            <person name="Copeland A."/>
            <person name="Barry K.W."/>
            <person name="Cichocki N."/>
            <person name="Veneault-Fourrey C."/>
            <person name="LaButti K."/>
            <person name="Lindquist E.A."/>
            <person name="Lipzen A."/>
            <person name="Lundell T."/>
            <person name="Morin E."/>
            <person name="Murat C."/>
            <person name="Riley R."/>
            <person name="Ohm R."/>
            <person name="Sun H."/>
            <person name="Tunlid A."/>
            <person name="Henrissat B."/>
            <person name="Grigoriev I.V."/>
            <person name="Hibbett D.S."/>
            <person name="Martin F."/>
        </authorList>
    </citation>
    <scope>NUCLEOTIDE SEQUENCE [LARGE SCALE GENOMIC DNA]</scope>
    <source>
        <strain evidence="2 3">FD-317 M1</strain>
    </source>
</reference>
<evidence type="ECO:0000313" key="3">
    <source>
        <dbReference type="Proteomes" id="UP000053593"/>
    </source>
</evidence>
<keyword evidence="1" id="KW-0472">Membrane</keyword>
<keyword evidence="1" id="KW-1133">Transmembrane helix</keyword>